<dbReference type="Proteomes" id="UP000241769">
    <property type="component" value="Unassembled WGS sequence"/>
</dbReference>
<dbReference type="InParanoid" id="A0A2P6NPL6"/>
<comment type="caution">
    <text evidence="8">The sequence shown here is derived from an EMBL/GenBank/DDBJ whole genome shotgun (WGS) entry which is preliminary data.</text>
</comment>
<dbReference type="CDD" id="cd01857">
    <property type="entry name" value="HSR1_MMR1"/>
    <property type="match status" value="1"/>
</dbReference>
<dbReference type="PANTHER" id="PTHR45709">
    <property type="entry name" value="LARGE SUBUNIT GTPASE 1 HOMOLOG-RELATED"/>
    <property type="match status" value="1"/>
</dbReference>
<dbReference type="InterPro" id="IPR027417">
    <property type="entry name" value="P-loop_NTPase"/>
</dbReference>
<dbReference type="InterPro" id="IPR030378">
    <property type="entry name" value="G_CP_dom"/>
</dbReference>
<dbReference type="InterPro" id="IPR043358">
    <property type="entry name" value="GNL1-like"/>
</dbReference>
<evidence type="ECO:0000256" key="3">
    <source>
        <dbReference type="ARBA" id="ARBA00023134"/>
    </source>
</evidence>
<accession>A0A2P6NPL6</accession>
<feature type="compositionally biased region" description="Acidic residues" evidence="6">
    <location>
        <begin position="327"/>
        <end position="345"/>
    </location>
</feature>
<evidence type="ECO:0000256" key="4">
    <source>
        <dbReference type="ARBA" id="ARBA00037770"/>
    </source>
</evidence>
<dbReference type="GO" id="GO:0003924">
    <property type="term" value="F:GTPase activity"/>
    <property type="evidence" value="ECO:0007669"/>
    <property type="project" value="InterPro"/>
</dbReference>
<evidence type="ECO:0000256" key="5">
    <source>
        <dbReference type="ARBA" id="ARBA00039902"/>
    </source>
</evidence>
<evidence type="ECO:0000256" key="2">
    <source>
        <dbReference type="ARBA" id="ARBA00022741"/>
    </source>
</evidence>
<dbReference type="AlphaFoldDB" id="A0A2P6NPL6"/>
<evidence type="ECO:0000256" key="1">
    <source>
        <dbReference type="ARBA" id="ARBA00022553"/>
    </source>
</evidence>
<dbReference type="Gene3D" id="3.40.50.300">
    <property type="entry name" value="P-loop containing nucleotide triphosphate hydrolases"/>
    <property type="match status" value="1"/>
</dbReference>
<gene>
    <name evidence="8" type="ORF">PROFUN_06112</name>
</gene>
<comment type="function">
    <text evidence="4">Possible regulatory or functional link with the histocompatibility cluster.</text>
</comment>
<keyword evidence="3" id="KW-0342">GTP-binding</keyword>
<feature type="domain" description="CP-type G" evidence="7">
    <location>
        <begin position="186"/>
        <end position="415"/>
    </location>
</feature>
<feature type="compositionally biased region" description="Acidic residues" evidence="6">
    <location>
        <begin position="572"/>
        <end position="583"/>
    </location>
</feature>
<feature type="compositionally biased region" description="Basic and acidic residues" evidence="6">
    <location>
        <begin position="611"/>
        <end position="628"/>
    </location>
</feature>
<evidence type="ECO:0000256" key="6">
    <source>
        <dbReference type="SAM" id="MobiDB-lite"/>
    </source>
</evidence>
<evidence type="ECO:0000313" key="8">
    <source>
        <dbReference type="EMBL" id="PRP85838.1"/>
    </source>
</evidence>
<sequence length="628" mass="73160">MTRSKPFSAKQKKQQLKDKRENKRTNQERERQEEVSSELILDDETVDVQSHENPETKVITDQNGKDDLGDVMLRAVSELEHLPKGGRKRDLRTVFEREDRGEIERRKTDAQRPLDMEKREKPWSILNEYLTDVTIAIPKRPEWNFSLNASELEDREMKAFKEWLAKIYDEYPHDRLNYFEHNIEVWRQLWRVTEKSDVIVLVTDARFPLFHFPPALYDYITVDMGKPMVLVMNKQDLVEAKVVEAWKKYFEENFPDMHVVAFNSFSIIDMSKTLDMNQKRKMRRQRRYETSSGMESLFGAINALDVKKAGKKIVLAPPEKKYKGEEAVESDDEETDDDDDGEDEQKEEKDHEAGADQVVLGMLGHPNVGKSSLINGLMGKKVVSTSRTPGHTKHFQTIHLTPHVILCDCPGLVFPALDRPKALQILCGLYPIAQVREPFSAIRYLSERVSIEKIYSLKYPDEDDMPGDERLWSPYKICEAYGYKKGYLIARTGRSDVHRAGLELLKDCVDGKIPISWPPPGYQEEIKEDEMSHETEEHVEDEDSQDENERQPVKNRKQKKKDKRRQQLQSMLDDDDEDEDEQLSEALRIISVAKKESKVTETKAQRKKSEKAKEWSDRLEAKQSRSTR</sequence>
<dbReference type="InterPro" id="IPR006073">
    <property type="entry name" value="GTP-bd"/>
</dbReference>
<feature type="compositionally biased region" description="Basic residues" evidence="6">
    <location>
        <begin position="553"/>
        <end position="566"/>
    </location>
</feature>
<dbReference type="STRING" id="1890364.A0A2P6NPL6"/>
<keyword evidence="1" id="KW-0597">Phosphoprotein</keyword>
<keyword evidence="9" id="KW-1185">Reference proteome</keyword>
<dbReference type="Pfam" id="PF01926">
    <property type="entry name" value="MMR_HSR1"/>
    <property type="match status" value="1"/>
</dbReference>
<reference evidence="8 9" key="1">
    <citation type="journal article" date="2018" name="Genome Biol. Evol.">
        <title>Multiple Roots of Fruiting Body Formation in Amoebozoa.</title>
        <authorList>
            <person name="Hillmann F."/>
            <person name="Forbes G."/>
            <person name="Novohradska S."/>
            <person name="Ferling I."/>
            <person name="Riege K."/>
            <person name="Groth M."/>
            <person name="Westermann M."/>
            <person name="Marz M."/>
            <person name="Spaller T."/>
            <person name="Winckler T."/>
            <person name="Schaap P."/>
            <person name="Glockner G."/>
        </authorList>
    </citation>
    <scope>NUCLEOTIDE SEQUENCE [LARGE SCALE GENOMIC DNA]</scope>
    <source>
        <strain evidence="8 9">Jena</strain>
    </source>
</reference>
<dbReference type="SUPFAM" id="SSF52540">
    <property type="entry name" value="P-loop containing nucleoside triphosphate hydrolases"/>
    <property type="match status" value="1"/>
</dbReference>
<keyword evidence="2" id="KW-0547">Nucleotide-binding</keyword>
<feature type="region of interest" description="Disordered" evidence="6">
    <location>
        <begin position="320"/>
        <end position="353"/>
    </location>
</feature>
<feature type="region of interest" description="Disordered" evidence="6">
    <location>
        <begin position="516"/>
        <end position="628"/>
    </location>
</feature>
<protein>
    <recommendedName>
        <fullName evidence="5">Guanine nucleotide-binding protein-like 1</fullName>
    </recommendedName>
</protein>
<name>A0A2P6NPL6_9EUKA</name>
<proteinExistence type="predicted"/>
<dbReference type="PANTHER" id="PTHR45709:SF3">
    <property type="entry name" value="GUANINE NUCLEOTIDE-BINDING PROTEIN-LIKE 1"/>
    <property type="match status" value="1"/>
</dbReference>
<dbReference type="FunCoup" id="A0A2P6NPL6">
    <property type="interactions" value="52"/>
</dbReference>
<feature type="compositionally biased region" description="Basic and acidic residues" evidence="6">
    <location>
        <begin position="593"/>
        <end position="604"/>
    </location>
</feature>
<feature type="compositionally biased region" description="Acidic residues" evidence="6">
    <location>
        <begin position="537"/>
        <end position="546"/>
    </location>
</feature>
<evidence type="ECO:0000313" key="9">
    <source>
        <dbReference type="Proteomes" id="UP000241769"/>
    </source>
</evidence>
<dbReference type="GO" id="GO:0005525">
    <property type="term" value="F:GTP binding"/>
    <property type="evidence" value="ECO:0007669"/>
    <property type="project" value="UniProtKB-KW"/>
</dbReference>
<organism evidence="8 9">
    <name type="scientific">Planoprotostelium fungivorum</name>
    <dbReference type="NCBI Taxonomy" id="1890364"/>
    <lineage>
        <taxon>Eukaryota</taxon>
        <taxon>Amoebozoa</taxon>
        <taxon>Evosea</taxon>
        <taxon>Variosea</taxon>
        <taxon>Cavosteliida</taxon>
        <taxon>Cavosteliaceae</taxon>
        <taxon>Planoprotostelium</taxon>
    </lineage>
</organism>
<dbReference type="EMBL" id="MDYQ01000038">
    <property type="protein sequence ID" value="PRP85838.1"/>
    <property type="molecule type" value="Genomic_DNA"/>
</dbReference>
<dbReference type="OrthoDB" id="61815at2759"/>
<feature type="compositionally biased region" description="Basic and acidic residues" evidence="6">
    <location>
        <begin position="15"/>
        <end position="34"/>
    </location>
</feature>
<feature type="region of interest" description="Disordered" evidence="6">
    <location>
        <begin position="1"/>
        <end position="64"/>
    </location>
</feature>
<evidence type="ECO:0000259" key="7">
    <source>
        <dbReference type="PROSITE" id="PS51721"/>
    </source>
</evidence>
<dbReference type="PROSITE" id="PS51721">
    <property type="entry name" value="G_CP"/>
    <property type="match status" value="1"/>
</dbReference>